<sequence length="214" mass="23514">MEIISKALFGIANSLLIPDVVLLIVFFFRSLILVGGTYNNFMVRRRNARVFDEKIKSLTPAGLAGLKALLPEKHNSVFTQYLADILDNDDTEDYSDYILARYETEVQKDINLSRLLTKLGPVLGLVGTLISMSPALVGLSTGDISGMAYNMQVVFASTVVGLVISAVGLATCQLKQRWYAKDVNNLDRVCRIVNSVNNSANNNVPIDQKKEAQA</sequence>
<evidence type="ECO:0000256" key="4">
    <source>
        <dbReference type="ARBA" id="ARBA00022989"/>
    </source>
</evidence>
<evidence type="ECO:0000256" key="6">
    <source>
        <dbReference type="RuleBase" id="RU004057"/>
    </source>
</evidence>
<dbReference type="GeneID" id="82158434"/>
<evidence type="ECO:0000256" key="1">
    <source>
        <dbReference type="ARBA" id="ARBA00004651"/>
    </source>
</evidence>
<dbReference type="Proteomes" id="UP001193734">
    <property type="component" value="Unassembled WGS sequence"/>
</dbReference>
<comment type="subcellular location">
    <subcellularLocation>
        <location evidence="1">Cell membrane</location>
        <topology evidence="1">Multi-pass membrane protein</topology>
    </subcellularLocation>
    <subcellularLocation>
        <location evidence="6">Membrane</location>
        <topology evidence="6">Multi-pass membrane protein</topology>
    </subcellularLocation>
</comment>
<dbReference type="InterPro" id="IPR002898">
    <property type="entry name" value="MotA_ExbB_proton_chnl"/>
</dbReference>
<evidence type="ECO:0000256" key="5">
    <source>
        <dbReference type="ARBA" id="ARBA00023136"/>
    </source>
</evidence>
<gene>
    <name evidence="9" type="ORF">HPS55_11720</name>
</gene>
<evidence type="ECO:0000259" key="8">
    <source>
        <dbReference type="Pfam" id="PF01618"/>
    </source>
</evidence>
<evidence type="ECO:0000256" key="2">
    <source>
        <dbReference type="ARBA" id="ARBA00022475"/>
    </source>
</evidence>
<proteinExistence type="inferred from homology"/>
<reference evidence="9 10" key="1">
    <citation type="submission" date="2020-05" db="EMBL/GenBank/DDBJ databases">
        <title>Distinct polysaccharide utilization as determinants for interspecies competition between intestinal Prevotella spp.</title>
        <authorList>
            <person name="Galvez E.J.C."/>
            <person name="Iljazovic A."/>
            <person name="Strowig T."/>
        </authorList>
    </citation>
    <scope>NUCLEOTIDE SEQUENCE [LARGE SCALE GENOMIC DNA]</scope>
    <source>
        <strain evidence="9 10">PROD</strain>
    </source>
</reference>
<evidence type="ECO:0000313" key="10">
    <source>
        <dbReference type="Proteomes" id="UP001193734"/>
    </source>
</evidence>
<dbReference type="EMBL" id="JABKKE010000022">
    <property type="protein sequence ID" value="NPE14975.1"/>
    <property type="molecule type" value="Genomic_DNA"/>
</dbReference>
<feature type="transmembrane region" description="Helical" evidence="7">
    <location>
        <begin position="20"/>
        <end position="41"/>
    </location>
</feature>
<evidence type="ECO:0000313" key="9">
    <source>
        <dbReference type="EMBL" id="NPE14975.1"/>
    </source>
</evidence>
<keyword evidence="3 7" id="KW-0812">Transmembrane</keyword>
<protein>
    <recommendedName>
        <fullName evidence="8">MotA/TolQ/ExbB proton channel domain-containing protein</fullName>
    </recommendedName>
</protein>
<feature type="transmembrane region" description="Helical" evidence="7">
    <location>
        <begin position="153"/>
        <end position="172"/>
    </location>
</feature>
<dbReference type="Pfam" id="PF01618">
    <property type="entry name" value="MotA_ExbB"/>
    <property type="match status" value="1"/>
</dbReference>
<accession>A0ABX2AZ68</accession>
<comment type="similarity">
    <text evidence="6">Belongs to the exbB/tolQ family.</text>
</comment>
<dbReference type="PANTHER" id="PTHR30625:SF3">
    <property type="entry name" value="TOL-PAL SYSTEM PROTEIN TOLQ"/>
    <property type="match status" value="1"/>
</dbReference>
<organism evidence="9 10">
    <name type="scientific">Xylanibacter rodentium</name>
    <dbReference type="NCBI Taxonomy" id="2736289"/>
    <lineage>
        <taxon>Bacteria</taxon>
        <taxon>Pseudomonadati</taxon>
        <taxon>Bacteroidota</taxon>
        <taxon>Bacteroidia</taxon>
        <taxon>Bacteroidales</taxon>
        <taxon>Prevotellaceae</taxon>
        <taxon>Xylanibacter</taxon>
    </lineage>
</organism>
<dbReference type="RefSeq" id="WP_172178489.1">
    <property type="nucleotide sequence ID" value="NZ_CASGIA010000023.1"/>
</dbReference>
<dbReference type="PANTHER" id="PTHR30625">
    <property type="entry name" value="PROTEIN TOLQ"/>
    <property type="match status" value="1"/>
</dbReference>
<name>A0ABX2AZ68_9BACT</name>
<keyword evidence="2" id="KW-1003">Cell membrane</keyword>
<keyword evidence="5 7" id="KW-0472">Membrane</keyword>
<dbReference type="InterPro" id="IPR050790">
    <property type="entry name" value="ExbB/TolQ_transport"/>
</dbReference>
<keyword evidence="6" id="KW-0813">Transport</keyword>
<feature type="domain" description="MotA/TolQ/ExbB proton channel" evidence="8">
    <location>
        <begin position="84"/>
        <end position="184"/>
    </location>
</feature>
<keyword evidence="10" id="KW-1185">Reference proteome</keyword>
<keyword evidence="6" id="KW-0653">Protein transport</keyword>
<keyword evidence="4 7" id="KW-1133">Transmembrane helix</keyword>
<evidence type="ECO:0000256" key="7">
    <source>
        <dbReference type="SAM" id="Phobius"/>
    </source>
</evidence>
<comment type="caution">
    <text evidence="9">The sequence shown here is derived from an EMBL/GenBank/DDBJ whole genome shotgun (WGS) entry which is preliminary data.</text>
</comment>
<evidence type="ECO:0000256" key="3">
    <source>
        <dbReference type="ARBA" id="ARBA00022692"/>
    </source>
</evidence>
<feature type="transmembrane region" description="Helical" evidence="7">
    <location>
        <begin position="122"/>
        <end position="141"/>
    </location>
</feature>